<dbReference type="GO" id="GO:0006850">
    <property type="term" value="P:pyruvate import into mitochondria"/>
    <property type="evidence" value="ECO:0007669"/>
    <property type="project" value="InterPro"/>
</dbReference>
<evidence type="ECO:0000313" key="22">
    <source>
        <dbReference type="Proteomes" id="UP001302745"/>
    </source>
</evidence>
<keyword evidence="9" id="KW-0812">Transmembrane</keyword>
<evidence type="ECO:0000256" key="15">
    <source>
        <dbReference type="ARBA" id="ARBA00023187"/>
    </source>
</evidence>
<sequence length="287" mass="30743">MSATNKQGKMINYRMRVTLNDGRQMTGQMLAFDKHMNLVLADTEEFRRTKRKQNKPAAPGASSSAAQVLEQEEKRTLGLTIVRGAHIVSLSVESPPPADPSARLGKSTGAGITTALTAGPGVSRPAGRGAAPPISLAGPAAGQRQRSITVKMAAFVKAINAKIRAHPVLNYVCSTHFWGPVSNFGIPIAAVMDTRKSPDLISGPMTFALCVYSATFMRYSLAVTPKNYLLFACHFVNEGAQLTQGYRYLQWSQWGGREQAALAGAVEAGKDKIGAVEDKVKELAGKK</sequence>
<reference evidence="21" key="1">
    <citation type="journal article" date="2023" name="Mol. Phylogenet. Evol.">
        <title>Genome-scale phylogeny and comparative genomics of the fungal order Sordariales.</title>
        <authorList>
            <person name="Hensen N."/>
            <person name="Bonometti L."/>
            <person name="Westerberg I."/>
            <person name="Brannstrom I.O."/>
            <person name="Guillou S."/>
            <person name="Cros-Aarteil S."/>
            <person name="Calhoun S."/>
            <person name="Haridas S."/>
            <person name="Kuo A."/>
            <person name="Mondo S."/>
            <person name="Pangilinan J."/>
            <person name="Riley R."/>
            <person name="LaButti K."/>
            <person name="Andreopoulos B."/>
            <person name="Lipzen A."/>
            <person name="Chen C."/>
            <person name="Yan M."/>
            <person name="Daum C."/>
            <person name="Ng V."/>
            <person name="Clum A."/>
            <person name="Steindorff A."/>
            <person name="Ohm R.A."/>
            <person name="Martin F."/>
            <person name="Silar P."/>
            <person name="Natvig D.O."/>
            <person name="Lalanne C."/>
            <person name="Gautier V."/>
            <person name="Ament-Velasquez S.L."/>
            <person name="Kruys A."/>
            <person name="Hutchinson M.I."/>
            <person name="Powell A.J."/>
            <person name="Barry K."/>
            <person name="Miller A.N."/>
            <person name="Grigoriev I.V."/>
            <person name="Debuchy R."/>
            <person name="Gladieux P."/>
            <person name="Hiltunen Thoren M."/>
            <person name="Johannesson H."/>
        </authorList>
    </citation>
    <scope>NUCLEOTIDE SEQUENCE</scope>
    <source>
        <strain evidence="21">CBS 538.74</strain>
    </source>
</reference>
<dbReference type="GO" id="GO:0046540">
    <property type="term" value="C:U4/U6 x U5 tri-snRNP complex"/>
    <property type="evidence" value="ECO:0007669"/>
    <property type="project" value="TreeGrafter"/>
</dbReference>
<evidence type="ECO:0000256" key="5">
    <source>
        <dbReference type="ARBA" id="ARBA00009123"/>
    </source>
</evidence>
<dbReference type="InterPro" id="IPR050914">
    <property type="entry name" value="snRNP_SmB/NAA38-like"/>
</dbReference>
<evidence type="ECO:0000256" key="4">
    <source>
        <dbReference type="ARBA" id="ARBA00006416"/>
    </source>
</evidence>
<keyword evidence="13 18" id="KW-0496">Mitochondrion</keyword>
<evidence type="ECO:0000256" key="9">
    <source>
        <dbReference type="ARBA" id="ARBA00022692"/>
    </source>
</evidence>
<evidence type="ECO:0000313" key="21">
    <source>
        <dbReference type="EMBL" id="KAK4150261.1"/>
    </source>
</evidence>
<evidence type="ECO:0000256" key="12">
    <source>
        <dbReference type="ARBA" id="ARBA00022989"/>
    </source>
</evidence>
<dbReference type="GO" id="GO:0005743">
    <property type="term" value="C:mitochondrial inner membrane"/>
    <property type="evidence" value="ECO:0007669"/>
    <property type="project" value="UniProtKB-SubCell"/>
</dbReference>
<dbReference type="Gene3D" id="2.30.30.100">
    <property type="match status" value="1"/>
</dbReference>
<dbReference type="Pfam" id="PF01423">
    <property type="entry name" value="LSM"/>
    <property type="match status" value="1"/>
</dbReference>
<keyword evidence="15" id="KW-0508">mRNA splicing</keyword>
<dbReference type="AlphaFoldDB" id="A0AAN6ZVE4"/>
<evidence type="ECO:0000256" key="8">
    <source>
        <dbReference type="ARBA" id="ARBA00022664"/>
    </source>
</evidence>
<evidence type="ECO:0000256" key="6">
    <source>
        <dbReference type="ARBA" id="ARBA00022448"/>
    </source>
</evidence>
<dbReference type="Pfam" id="PF03650">
    <property type="entry name" value="MPC"/>
    <property type="match status" value="1"/>
</dbReference>
<evidence type="ECO:0000256" key="2">
    <source>
        <dbReference type="ARBA" id="ARBA00004448"/>
    </source>
</evidence>
<gene>
    <name evidence="21" type="ORF">C8A00DRAFT_46293</name>
</gene>
<feature type="compositionally biased region" description="Low complexity" evidence="19">
    <location>
        <begin position="56"/>
        <end position="66"/>
    </location>
</feature>
<dbReference type="SMART" id="SM00651">
    <property type="entry name" value="Sm"/>
    <property type="match status" value="1"/>
</dbReference>
<keyword evidence="11" id="KW-0694">RNA-binding</keyword>
<comment type="similarity">
    <text evidence="5">Belongs to the snRNP SmB/SmN family.</text>
</comment>
<dbReference type="InterPro" id="IPR047575">
    <property type="entry name" value="Sm"/>
</dbReference>
<dbReference type="FunFam" id="2.30.30.100:FF:000047">
    <property type="entry name" value="Small nuclear ribonucleoprotein SmB, putative"/>
    <property type="match status" value="1"/>
</dbReference>
<keyword evidence="17" id="KW-0687">Ribonucleoprotein</keyword>
<evidence type="ECO:0000259" key="20">
    <source>
        <dbReference type="PROSITE" id="PS52002"/>
    </source>
</evidence>
<dbReference type="GO" id="GO:0005686">
    <property type="term" value="C:U2 snRNP"/>
    <property type="evidence" value="ECO:0007669"/>
    <property type="project" value="TreeGrafter"/>
</dbReference>
<evidence type="ECO:0000256" key="17">
    <source>
        <dbReference type="ARBA" id="ARBA00023274"/>
    </source>
</evidence>
<dbReference type="PROSITE" id="PS52002">
    <property type="entry name" value="SM"/>
    <property type="match status" value="1"/>
</dbReference>
<dbReference type="Proteomes" id="UP001302745">
    <property type="component" value="Unassembled WGS sequence"/>
</dbReference>
<keyword evidence="14" id="KW-0472">Membrane</keyword>
<dbReference type="InterPro" id="IPR005336">
    <property type="entry name" value="MPC"/>
</dbReference>
<dbReference type="GO" id="GO:0071013">
    <property type="term" value="C:catalytic step 2 spliceosome"/>
    <property type="evidence" value="ECO:0007669"/>
    <property type="project" value="TreeGrafter"/>
</dbReference>
<dbReference type="PANTHER" id="PTHR10701:SF0">
    <property type="entry name" value="SMALL NUCLEAR RIBONUCLEOPROTEIN-ASSOCIATED PROTEIN B"/>
    <property type="match status" value="1"/>
</dbReference>
<dbReference type="InterPro" id="IPR001163">
    <property type="entry name" value="Sm_dom_euk/arc"/>
</dbReference>
<evidence type="ECO:0000256" key="1">
    <source>
        <dbReference type="ARBA" id="ARBA00004123"/>
    </source>
</evidence>
<protein>
    <recommendedName>
        <fullName evidence="18">Mitochondrial pyruvate carrier</fullName>
    </recommendedName>
</protein>
<comment type="subcellular location">
    <subcellularLocation>
        <location evidence="3">Cytoplasm</location>
    </subcellularLocation>
    <subcellularLocation>
        <location evidence="2 18">Mitochondrion inner membrane</location>
        <topology evidence="2 18">Multi-pass membrane protein</topology>
    </subcellularLocation>
    <subcellularLocation>
        <location evidence="1">Nucleus</location>
    </subcellularLocation>
</comment>
<name>A0AAN6ZVE4_9PEZI</name>
<dbReference type="CDD" id="cd01717">
    <property type="entry name" value="Sm_B"/>
    <property type="match status" value="1"/>
</dbReference>
<evidence type="ECO:0000256" key="7">
    <source>
        <dbReference type="ARBA" id="ARBA00022490"/>
    </source>
</evidence>
<reference evidence="21" key="2">
    <citation type="submission" date="2023-05" db="EMBL/GenBank/DDBJ databases">
        <authorList>
            <consortium name="Lawrence Berkeley National Laboratory"/>
            <person name="Steindorff A."/>
            <person name="Hensen N."/>
            <person name="Bonometti L."/>
            <person name="Westerberg I."/>
            <person name="Brannstrom I.O."/>
            <person name="Guillou S."/>
            <person name="Cros-Aarteil S."/>
            <person name="Calhoun S."/>
            <person name="Haridas S."/>
            <person name="Kuo A."/>
            <person name="Mondo S."/>
            <person name="Pangilinan J."/>
            <person name="Riley R."/>
            <person name="Labutti K."/>
            <person name="Andreopoulos B."/>
            <person name="Lipzen A."/>
            <person name="Chen C."/>
            <person name="Yanf M."/>
            <person name="Daum C."/>
            <person name="Ng V."/>
            <person name="Clum A."/>
            <person name="Ohm R."/>
            <person name="Martin F."/>
            <person name="Silar P."/>
            <person name="Natvig D."/>
            <person name="Lalanne C."/>
            <person name="Gautier V."/>
            <person name="Ament-Velasquez S.L."/>
            <person name="Kruys A."/>
            <person name="Hutchinson M.I."/>
            <person name="Powell A.J."/>
            <person name="Barry K."/>
            <person name="Miller A.N."/>
            <person name="Grigoriev I.V."/>
            <person name="Debuchy R."/>
            <person name="Gladieux P."/>
            <person name="Thoren M.H."/>
            <person name="Johannesson H."/>
        </authorList>
    </citation>
    <scope>NUCLEOTIDE SEQUENCE</scope>
    <source>
        <strain evidence="21">CBS 538.74</strain>
    </source>
</reference>
<keyword evidence="8" id="KW-0507">mRNA processing</keyword>
<keyword evidence="10 18" id="KW-0999">Mitochondrion inner membrane</keyword>
<dbReference type="GO" id="GO:0000398">
    <property type="term" value="P:mRNA splicing, via spliceosome"/>
    <property type="evidence" value="ECO:0007669"/>
    <property type="project" value="TreeGrafter"/>
</dbReference>
<comment type="caution">
    <text evidence="21">The sequence shown here is derived from an EMBL/GenBank/DDBJ whole genome shotgun (WGS) entry which is preliminary data.</text>
</comment>
<feature type="region of interest" description="Disordered" evidence="19">
    <location>
        <begin position="113"/>
        <end position="138"/>
    </location>
</feature>
<evidence type="ECO:0000256" key="10">
    <source>
        <dbReference type="ARBA" id="ARBA00022792"/>
    </source>
</evidence>
<keyword evidence="22" id="KW-1185">Reference proteome</keyword>
<evidence type="ECO:0000256" key="13">
    <source>
        <dbReference type="ARBA" id="ARBA00023128"/>
    </source>
</evidence>
<dbReference type="GO" id="GO:0003723">
    <property type="term" value="F:RNA binding"/>
    <property type="evidence" value="ECO:0007669"/>
    <property type="project" value="UniProtKB-KW"/>
</dbReference>
<dbReference type="GO" id="GO:0070990">
    <property type="term" value="F:snRNP binding"/>
    <property type="evidence" value="ECO:0007669"/>
    <property type="project" value="TreeGrafter"/>
</dbReference>
<dbReference type="SUPFAM" id="SSF50182">
    <property type="entry name" value="Sm-like ribonucleoproteins"/>
    <property type="match status" value="1"/>
</dbReference>
<keyword evidence="7" id="KW-0963">Cytoplasm</keyword>
<evidence type="ECO:0000256" key="11">
    <source>
        <dbReference type="ARBA" id="ARBA00022884"/>
    </source>
</evidence>
<feature type="region of interest" description="Disordered" evidence="19">
    <location>
        <begin position="48"/>
        <end position="69"/>
    </location>
</feature>
<keyword evidence="16" id="KW-0539">Nucleus</keyword>
<keyword evidence="12" id="KW-1133">Transmembrane helix</keyword>
<dbReference type="PANTHER" id="PTHR10701">
    <property type="entry name" value="SMALL NUCLEAR RIBONUCLEOPROTEIN-ASSOCIATED PROTEIN B AND N"/>
    <property type="match status" value="1"/>
</dbReference>
<feature type="domain" description="Sm" evidence="20">
    <location>
        <begin position="2"/>
        <end position="96"/>
    </location>
</feature>
<organism evidence="21 22">
    <name type="scientific">Chaetomidium leptoderma</name>
    <dbReference type="NCBI Taxonomy" id="669021"/>
    <lineage>
        <taxon>Eukaryota</taxon>
        <taxon>Fungi</taxon>
        <taxon>Dikarya</taxon>
        <taxon>Ascomycota</taxon>
        <taxon>Pezizomycotina</taxon>
        <taxon>Sordariomycetes</taxon>
        <taxon>Sordariomycetidae</taxon>
        <taxon>Sordariales</taxon>
        <taxon>Chaetomiaceae</taxon>
        <taxon>Chaetomidium</taxon>
    </lineage>
</organism>
<dbReference type="GO" id="GO:0005685">
    <property type="term" value="C:U1 snRNP"/>
    <property type="evidence" value="ECO:0007669"/>
    <property type="project" value="TreeGrafter"/>
</dbReference>
<comment type="function">
    <text evidence="18">Mediates the uptake of pyruvate into mitochondria.</text>
</comment>
<proteinExistence type="inferred from homology"/>
<evidence type="ECO:0000256" key="16">
    <source>
        <dbReference type="ARBA" id="ARBA00023242"/>
    </source>
</evidence>
<evidence type="ECO:0000256" key="18">
    <source>
        <dbReference type="RuleBase" id="RU363100"/>
    </source>
</evidence>
<evidence type="ECO:0000256" key="19">
    <source>
        <dbReference type="SAM" id="MobiDB-lite"/>
    </source>
</evidence>
<dbReference type="GO" id="GO:0005682">
    <property type="term" value="C:U5 snRNP"/>
    <property type="evidence" value="ECO:0007669"/>
    <property type="project" value="TreeGrafter"/>
</dbReference>
<keyword evidence="6 18" id="KW-0813">Transport</keyword>
<evidence type="ECO:0000256" key="3">
    <source>
        <dbReference type="ARBA" id="ARBA00004496"/>
    </source>
</evidence>
<comment type="similarity">
    <text evidence="4 18">Belongs to the mitochondrial pyruvate carrier (MPC) (TC 2.A.105) family.</text>
</comment>
<dbReference type="GO" id="GO:0005687">
    <property type="term" value="C:U4 snRNP"/>
    <property type="evidence" value="ECO:0007669"/>
    <property type="project" value="TreeGrafter"/>
</dbReference>
<accession>A0AAN6ZVE4</accession>
<evidence type="ECO:0000256" key="14">
    <source>
        <dbReference type="ARBA" id="ARBA00023136"/>
    </source>
</evidence>
<dbReference type="GO" id="GO:0071004">
    <property type="term" value="C:U2-type prespliceosome"/>
    <property type="evidence" value="ECO:0007669"/>
    <property type="project" value="TreeGrafter"/>
</dbReference>
<dbReference type="EMBL" id="MU857084">
    <property type="protein sequence ID" value="KAK4150261.1"/>
    <property type="molecule type" value="Genomic_DNA"/>
</dbReference>
<dbReference type="InterPro" id="IPR010920">
    <property type="entry name" value="LSM_dom_sf"/>
</dbReference>